<protein>
    <submittedName>
        <fullName evidence="2">Putative ovule protein</fullName>
    </submittedName>
</protein>
<organism evidence="2">
    <name type="scientific">Solanum chacoense</name>
    <name type="common">Chaco potato</name>
    <dbReference type="NCBI Taxonomy" id="4108"/>
    <lineage>
        <taxon>Eukaryota</taxon>
        <taxon>Viridiplantae</taxon>
        <taxon>Streptophyta</taxon>
        <taxon>Embryophyta</taxon>
        <taxon>Tracheophyta</taxon>
        <taxon>Spermatophyta</taxon>
        <taxon>Magnoliopsida</taxon>
        <taxon>eudicotyledons</taxon>
        <taxon>Gunneridae</taxon>
        <taxon>Pentapetalae</taxon>
        <taxon>asterids</taxon>
        <taxon>lamiids</taxon>
        <taxon>Solanales</taxon>
        <taxon>Solanaceae</taxon>
        <taxon>Solanoideae</taxon>
        <taxon>Solaneae</taxon>
        <taxon>Solanum</taxon>
    </lineage>
</organism>
<accession>A0A0V0ITH3</accession>
<evidence type="ECO:0000313" key="2">
    <source>
        <dbReference type="EMBL" id="JAP35901.1"/>
    </source>
</evidence>
<dbReference type="AlphaFoldDB" id="A0A0V0ITH3"/>
<keyword evidence="1" id="KW-0472">Membrane</keyword>
<feature type="transmembrane region" description="Helical" evidence="1">
    <location>
        <begin position="38"/>
        <end position="61"/>
    </location>
</feature>
<sequence length="85" mass="10307">MHFLSCCDQFITGNLLSFPLYVFFPHLLYIYTPSDYDHYVFFPVYLICFLHTKVNFCVLPLGCLEFYQKRDCDFLFDFLDVFAWE</sequence>
<feature type="unsure residue" description="I or L" evidence="2">
    <location>
        <position position="16"/>
    </location>
</feature>
<dbReference type="EMBL" id="GEDG01002493">
    <property type="protein sequence ID" value="JAP35901.1"/>
    <property type="molecule type" value="Transcribed_RNA"/>
</dbReference>
<reference evidence="2" key="1">
    <citation type="submission" date="2015-12" db="EMBL/GenBank/DDBJ databases">
        <title>Gene expression during late stages of embryo sac development: a critical building block for successful pollen-pistil interactions.</title>
        <authorList>
            <person name="Liu Y."/>
            <person name="Joly V."/>
            <person name="Sabar M."/>
            <person name="Matton D.P."/>
        </authorList>
    </citation>
    <scope>NUCLEOTIDE SEQUENCE</scope>
</reference>
<keyword evidence="1" id="KW-1133">Transmembrane helix</keyword>
<keyword evidence="1" id="KW-0812">Transmembrane</keyword>
<name>A0A0V0ITH3_SOLCH</name>
<proteinExistence type="predicted"/>
<feature type="transmembrane region" description="Helical" evidence="1">
    <location>
        <begin position="12"/>
        <end position="32"/>
    </location>
</feature>
<evidence type="ECO:0000256" key="1">
    <source>
        <dbReference type="SAM" id="Phobius"/>
    </source>
</evidence>